<organism evidence="8 9">
    <name type="scientific">Daphnia sinensis</name>
    <dbReference type="NCBI Taxonomy" id="1820382"/>
    <lineage>
        <taxon>Eukaryota</taxon>
        <taxon>Metazoa</taxon>
        <taxon>Ecdysozoa</taxon>
        <taxon>Arthropoda</taxon>
        <taxon>Crustacea</taxon>
        <taxon>Branchiopoda</taxon>
        <taxon>Diplostraca</taxon>
        <taxon>Cladocera</taxon>
        <taxon>Anomopoda</taxon>
        <taxon>Daphniidae</taxon>
        <taxon>Daphnia</taxon>
        <taxon>Daphnia similis group</taxon>
    </lineage>
</organism>
<accession>A0AAD5KW07</accession>
<evidence type="ECO:0000256" key="4">
    <source>
        <dbReference type="ARBA" id="ARBA00022794"/>
    </source>
</evidence>
<evidence type="ECO:0000256" key="2">
    <source>
        <dbReference type="ARBA" id="ARBA00015652"/>
    </source>
</evidence>
<dbReference type="GO" id="GO:1904491">
    <property type="term" value="P:protein localization to ciliary transition zone"/>
    <property type="evidence" value="ECO:0007669"/>
    <property type="project" value="TreeGrafter"/>
</dbReference>
<dbReference type="PANTHER" id="PTHR34341">
    <property type="entry name" value="TRANSMEMBRANE PROTEIN 107"/>
    <property type="match status" value="1"/>
</dbReference>
<evidence type="ECO:0000256" key="1">
    <source>
        <dbReference type="ARBA" id="ARBA00004141"/>
    </source>
</evidence>
<gene>
    <name evidence="8" type="ORF">GHT06_012535</name>
</gene>
<comment type="subcellular location">
    <subcellularLocation>
        <location evidence="1">Membrane</location>
        <topology evidence="1">Multi-pass membrane protein</topology>
    </subcellularLocation>
</comment>
<name>A0AAD5KW07_9CRUS</name>
<feature type="transmembrane region" description="Helical" evidence="7">
    <location>
        <begin position="113"/>
        <end position="137"/>
    </location>
</feature>
<evidence type="ECO:0000256" key="7">
    <source>
        <dbReference type="SAM" id="Phobius"/>
    </source>
</evidence>
<sequence>MVLKGVFAVLIPTRFLTLLAHFFILICLLWDKEENLRSCLLNYNSEYANYFNNEYVSSLALSLGSVTVEFFGFLSGISMFSELHCLLSSACHTLAAFTWSISYIEQWDCSIPYGWYVFVLCVGIPFLSELTLFMGFIRHVSCSR</sequence>
<dbReference type="Pfam" id="PF14995">
    <property type="entry name" value="TMEM107"/>
    <property type="match status" value="1"/>
</dbReference>
<evidence type="ECO:0000313" key="9">
    <source>
        <dbReference type="Proteomes" id="UP000820818"/>
    </source>
</evidence>
<keyword evidence="6 7" id="KW-0472">Membrane</keyword>
<evidence type="ECO:0000313" key="8">
    <source>
        <dbReference type="EMBL" id="KAI9561576.1"/>
    </source>
</evidence>
<feature type="transmembrane region" description="Helical" evidence="7">
    <location>
        <begin position="6"/>
        <end position="30"/>
    </location>
</feature>
<keyword evidence="5 7" id="KW-1133">Transmembrane helix</keyword>
<evidence type="ECO:0000256" key="5">
    <source>
        <dbReference type="ARBA" id="ARBA00022989"/>
    </source>
</evidence>
<dbReference type="AlphaFoldDB" id="A0AAD5KW07"/>
<dbReference type="InterPro" id="IPR029248">
    <property type="entry name" value="TMEM107"/>
</dbReference>
<comment type="caution">
    <text evidence="8">The sequence shown here is derived from an EMBL/GenBank/DDBJ whole genome shotgun (WGS) entry which is preliminary data.</text>
</comment>
<keyword evidence="9" id="KW-1185">Reference proteome</keyword>
<dbReference type="Proteomes" id="UP000820818">
    <property type="component" value="Linkage Group LG3"/>
</dbReference>
<keyword evidence="3 7" id="KW-0812">Transmembrane</keyword>
<dbReference type="GO" id="GO:1905515">
    <property type="term" value="P:non-motile cilium assembly"/>
    <property type="evidence" value="ECO:0007669"/>
    <property type="project" value="TreeGrafter"/>
</dbReference>
<dbReference type="GO" id="GO:0016020">
    <property type="term" value="C:membrane"/>
    <property type="evidence" value="ECO:0007669"/>
    <property type="project" value="UniProtKB-SubCell"/>
</dbReference>
<proteinExistence type="predicted"/>
<dbReference type="GO" id="GO:0036038">
    <property type="term" value="C:MKS complex"/>
    <property type="evidence" value="ECO:0007669"/>
    <property type="project" value="TreeGrafter"/>
</dbReference>
<dbReference type="PANTHER" id="PTHR34341:SF1">
    <property type="entry name" value="TRANSMEMBRANE PROTEIN 107"/>
    <property type="match status" value="1"/>
</dbReference>
<keyword evidence="4" id="KW-0970">Cilium biogenesis/degradation</keyword>
<dbReference type="EMBL" id="WJBH02000003">
    <property type="protein sequence ID" value="KAI9561576.1"/>
    <property type="molecule type" value="Genomic_DNA"/>
</dbReference>
<reference evidence="8 9" key="1">
    <citation type="submission" date="2022-05" db="EMBL/GenBank/DDBJ databases">
        <title>A multi-omics perspective on studying reproductive biology in Daphnia sinensis.</title>
        <authorList>
            <person name="Jia J."/>
        </authorList>
    </citation>
    <scope>NUCLEOTIDE SEQUENCE [LARGE SCALE GENOMIC DNA]</scope>
    <source>
        <strain evidence="8 9">WSL</strain>
    </source>
</reference>
<evidence type="ECO:0000256" key="6">
    <source>
        <dbReference type="ARBA" id="ARBA00023136"/>
    </source>
</evidence>
<evidence type="ECO:0000256" key="3">
    <source>
        <dbReference type="ARBA" id="ARBA00022692"/>
    </source>
</evidence>
<protein>
    <recommendedName>
        <fullName evidence="2">Transmembrane protein 107</fullName>
    </recommendedName>
</protein>